<protein>
    <recommendedName>
        <fullName evidence="3">Transmembrane protein 186</fullName>
    </recommendedName>
</protein>
<keyword evidence="5" id="KW-0999">Mitochondrion inner membrane</keyword>
<dbReference type="Proteomes" id="UP000736164">
    <property type="component" value="Unassembled WGS sequence"/>
</dbReference>
<dbReference type="PANTHER" id="PTHR13603:SF1">
    <property type="entry name" value="TRANSMEMBRANE PROTEIN 186"/>
    <property type="match status" value="1"/>
</dbReference>
<evidence type="ECO:0000256" key="2">
    <source>
        <dbReference type="ARBA" id="ARBA00007020"/>
    </source>
</evidence>
<feature type="transmembrane region" description="Helical" evidence="9">
    <location>
        <begin position="104"/>
        <end position="121"/>
    </location>
</feature>
<comment type="subcellular location">
    <subcellularLocation>
        <location evidence="1">Mitochondrion inner membrane</location>
        <topology evidence="1">Multi-pass membrane protein</topology>
    </subcellularLocation>
</comment>
<proteinExistence type="inferred from homology"/>
<keyword evidence="7" id="KW-0496">Mitochondrion</keyword>
<gene>
    <name evidence="10" type="primary">Tmem186</name>
    <name evidence="10" type="ORF">GTO95_0014033</name>
</gene>
<keyword evidence="11" id="KW-1185">Reference proteome</keyword>
<feature type="transmembrane region" description="Helical" evidence="9">
    <location>
        <begin position="133"/>
        <end position="152"/>
    </location>
</feature>
<evidence type="ECO:0000256" key="4">
    <source>
        <dbReference type="ARBA" id="ARBA00022692"/>
    </source>
</evidence>
<dbReference type="GO" id="GO:0005743">
    <property type="term" value="C:mitochondrial inner membrane"/>
    <property type="evidence" value="ECO:0007669"/>
    <property type="project" value="UniProtKB-SubCell"/>
</dbReference>
<keyword evidence="6 9" id="KW-1133">Transmembrane helix</keyword>
<feature type="non-terminal residue" evidence="10">
    <location>
        <position position="1"/>
    </location>
</feature>
<dbReference type="EMBL" id="JAAWVO010012213">
    <property type="protein sequence ID" value="MBN3313620.1"/>
    <property type="molecule type" value="Genomic_DNA"/>
</dbReference>
<keyword evidence="8 9" id="KW-0472">Membrane</keyword>
<evidence type="ECO:0000256" key="8">
    <source>
        <dbReference type="ARBA" id="ARBA00023136"/>
    </source>
</evidence>
<evidence type="ECO:0000256" key="7">
    <source>
        <dbReference type="ARBA" id="ARBA00023128"/>
    </source>
</evidence>
<evidence type="ECO:0000256" key="3">
    <source>
        <dbReference type="ARBA" id="ARBA00014604"/>
    </source>
</evidence>
<accession>A0A8J7NJN7</accession>
<reference evidence="10" key="1">
    <citation type="journal article" date="2021" name="Cell">
        <title>Tracing the genetic footprints of vertebrate landing in non-teleost ray-finned fishes.</title>
        <authorList>
            <person name="Bi X."/>
            <person name="Wang K."/>
            <person name="Yang L."/>
            <person name="Pan H."/>
            <person name="Jiang H."/>
            <person name="Wei Q."/>
            <person name="Fang M."/>
            <person name="Yu H."/>
            <person name="Zhu C."/>
            <person name="Cai Y."/>
            <person name="He Y."/>
            <person name="Gan X."/>
            <person name="Zeng H."/>
            <person name="Yu D."/>
            <person name="Zhu Y."/>
            <person name="Jiang H."/>
            <person name="Qiu Q."/>
            <person name="Yang H."/>
            <person name="Zhang Y.E."/>
            <person name="Wang W."/>
            <person name="Zhu M."/>
            <person name="He S."/>
            <person name="Zhang G."/>
        </authorList>
    </citation>
    <scope>NUCLEOTIDE SEQUENCE</scope>
    <source>
        <strain evidence="10">Allg_001</strain>
    </source>
</reference>
<feature type="non-terminal residue" evidence="10">
    <location>
        <position position="238"/>
    </location>
</feature>
<comment type="caution">
    <text evidence="10">The sequence shown here is derived from an EMBL/GenBank/DDBJ whole genome shotgun (WGS) entry which is preliminary data.</text>
</comment>
<dbReference type="PANTHER" id="PTHR13603">
    <property type="entry name" value="TRANSMEMBRANE PROTEIN 186"/>
    <property type="match status" value="1"/>
</dbReference>
<evidence type="ECO:0000256" key="6">
    <source>
        <dbReference type="ARBA" id="ARBA00022989"/>
    </source>
</evidence>
<evidence type="ECO:0000256" key="1">
    <source>
        <dbReference type="ARBA" id="ARBA00004448"/>
    </source>
</evidence>
<evidence type="ECO:0000313" key="11">
    <source>
        <dbReference type="Proteomes" id="UP000736164"/>
    </source>
</evidence>
<evidence type="ECO:0000313" key="10">
    <source>
        <dbReference type="EMBL" id="MBN3313620.1"/>
    </source>
</evidence>
<evidence type="ECO:0000256" key="9">
    <source>
        <dbReference type="SAM" id="Phobius"/>
    </source>
</evidence>
<sequence>YRSILSLRTVRASSCVWPGAPAAHRERCLVGGRTFTPHQHERRPLASMQERTVWTTLRVHSQLLTGAHQSQGLQSPENCSNEKFSLIYRLPAIRVLRAVSRLKLLQTGITVVTLPPVYYLFSQGLCSGTLASYATGVAVFATVMLFSLSHYLRHIIGMMYINDSKTVLKVSHLTFWGQRRDQYVPVADIMTLGDTGDPHNEMLLRFKRYSHPEVLYFTIRLGQVVDKRAFVEVFGPVP</sequence>
<comment type="similarity">
    <text evidence="2">Belongs to the TMEM186 family.</text>
</comment>
<name>A0A8J7NJN7_ATRSP</name>
<dbReference type="AlphaFoldDB" id="A0A8J7NJN7"/>
<dbReference type="InterPro" id="IPR026571">
    <property type="entry name" value="Tmem186"/>
</dbReference>
<organism evidence="10 11">
    <name type="scientific">Atractosteus spatula</name>
    <name type="common">Alligator gar</name>
    <name type="synonym">Lepisosteus spatula</name>
    <dbReference type="NCBI Taxonomy" id="7917"/>
    <lineage>
        <taxon>Eukaryota</taxon>
        <taxon>Metazoa</taxon>
        <taxon>Chordata</taxon>
        <taxon>Craniata</taxon>
        <taxon>Vertebrata</taxon>
        <taxon>Euteleostomi</taxon>
        <taxon>Actinopterygii</taxon>
        <taxon>Neopterygii</taxon>
        <taxon>Holostei</taxon>
        <taxon>Semionotiformes</taxon>
        <taxon>Lepisosteidae</taxon>
        <taxon>Atractosteus</taxon>
    </lineage>
</organism>
<keyword evidence="4 9" id="KW-0812">Transmembrane</keyword>
<evidence type="ECO:0000256" key="5">
    <source>
        <dbReference type="ARBA" id="ARBA00022792"/>
    </source>
</evidence>